<dbReference type="InterPro" id="IPR050509">
    <property type="entry name" value="CoA-transferase_III"/>
</dbReference>
<organism evidence="1 2">
    <name type="scientific">Brevundimonas variabilis</name>
    <dbReference type="NCBI Taxonomy" id="74312"/>
    <lineage>
        <taxon>Bacteria</taxon>
        <taxon>Pseudomonadati</taxon>
        <taxon>Pseudomonadota</taxon>
        <taxon>Alphaproteobacteria</taxon>
        <taxon>Caulobacterales</taxon>
        <taxon>Caulobacteraceae</taxon>
        <taxon>Brevundimonas</taxon>
    </lineage>
</organism>
<dbReference type="EC" id="5.1.99.4" evidence="1"/>
<dbReference type="EMBL" id="JACHOR010000002">
    <property type="protein sequence ID" value="MBB5746036.1"/>
    <property type="molecule type" value="Genomic_DNA"/>
</dbReference>
<dbReference type="Gene3D" id="3.30.1540.10">
    <property type="entry name" value="formyl-coa transferase, domain 3"/>
    <property type="match status" value="1"/>
</dbReference>
<dbReference type="PANTHER" id="PTHR48228:SF5">
    <property type="entry name" value="ALPHA-METHYLACYL-COA RACEMASE"/>
    <property type="match status" value="1"/>
</dbReference>
<dbReference type="Proteomes" id="UP000545037">
    <property type="component" value="Unassembled WGS sequence"/>
</dbReference>
<dbReference type="InterPro" id="IPR044855">
    <property type="entry name" value="CoA-Trfase_III_dom3_sf"/>
</dbReference>
<comment type="caution">
    <text evidence="1">The sequence shown here is derived from an EMBL/GenBank/DDBJ whole genome shotgun (WGS) entry which is preliminary data.</text>
</comment>
<gene>
    <name evidence="1" type="ORF">GGR13_001620</name>
</gene>
<evidence type="ECO:0000313" key="1">
    <source>
        <dbReference type="EMBL" id="MBB5746036.1"/>
    </source>
</evidence>
<protein>
    <submittedName>
        <fullName evidence="1">Alpha-methylacyl-CoA racemase</fullName>
        <ecNumber evidence="1">5.1.99.4</ecNumber>
    </submittedName>
</protein>
<dbReference type="PANTHER" id="PTHR48228">
    <property type="entry name" value="SUCCINYL-COA--D-CITRAMALATE COA-TRANSFERASE"/>
    <property type="match status" value="1"/>
</dbReference>
<dbReference type="Pfam" id="PF02515">
    <property type="entry name" value="CoA_transf_3"/>
    <property type="match status" value="1"/>
</dbReference>
<keyword evidence="2" id="KW-1185">Reference proteome</keyword>
<dbReference type="Gene3D" id="3.40.50.10540">
    <property type="entry name" value="Crotonobetainyl-coa:carnitine coa-transferase, domain 1"/>
    <property type="match status" value="1"/>
</dbReference>
<dbReference type="RefSeq" id="WP_183212986.1">
    <property type="nucleotide sequence ID" value="NZ_JACHOR010000002.1"/>
</dbReference>
<dbReference type="InterPro" id="IPR023606">
    <property type="entry name" value="CoA-Trfase_III_dom_1_sf"/>
</dbReference>
<dbReference type="SUPFAM" id="SSF89796">
    <property type="entry name" value="CoA-transferase family III (CaiB/BaiF)"/>
    <property type="match status" value="1"/>
</dbReference>
<dbReference type="InterPro" id="IPR003673">
    <property type="entry name" value="CoA-Trfase_fam_III"/>
</dbReference>
<proteinExistence type="predicted"/>
<sequence>MKPLSGIRIVEFDGLGPVTFAGMMLADLGADIVRLTRAASAGAAVFDQVGGEILHRGRAAVPVDLKDKADRVRILDLVSRSDAVIEGFRPGVMERLGLGPEALQAQNPRLVYGRVTGWGQSGPLASEVGHDINYLALSGALHALGDAERPPRPPLNMLGDYGGGAMMLVTGLLAALIEARTTGHGRIVDAAMTDGSALLTSLFHAFRPLGLWNDTPGTNLLDGGAPFYRCYRCRDGRFVAVGALEPRFYAALVEGLGLATEEVPQFPVTQWPALHGRFEAIFMTRDRDDWATHFSGTEACVTPVLTMAEAPLHPHNAARDTFSAGPPIQPSPAPRFGKAAIMPGPGTRKTLDAALSAWSVDRIGSSADAS</sequence>
<dbReference type="GO" id="GO:0008111">
    <property type="term" value="F:alpha-methylacyl-CoA racemase activity"/>
    <property type="evidence" value="ECO:0007669"/>
    <property type="project" value="UniProtKB-EC"/>
</dbReference>
<dbReference type="AlphaFoldDB" id="A0A7W9FE27"/>
<accession>A0A7W9FE27</accession>
<reference evidence="1 2" key="1">
    <citation type="submission" date="2020-08" db="EMBL/GenBank/DDBJ databases">
        <title>Genomic Encyclopedia of Type Strains, Phase IV (KMG-IV): sequencing the most valuable type-strain genomes for metagenomic binning, comparative biology and taxonomic classification.</title>
        <authorList>
            <person name="Goeker M."/>
        </authorList>
    </citation>
    <scope>NUCLEOTIDE SEQUENCE [LARGE SCALE GENOMIC DNA]</scope>
    <source>
        <strain evidence="1 2">DSM 4737</strain>
    </source>
</reference>
<keyword evidence="1" id="KW-0413">Isomerase</keyword>
<name>A0A7W9FE27_9CAUL</name>
<evidence type="ECO:0000313" key="2">
    <source>
        <dbReference type="Proteomes" id="UP000545037"/>
    </source>
</evidence>